<dbReference type="PANTHER" id="PTHR12801">
    <property type="entry name" value="RNA EXONUCLEASE REXO1 / RECO3 FAMILY MEMBER-RELATED"/>
    <property type="match status" value="1"/>
</dbReference>
<protein>
    <submittedName>
        <fullName evidence="6">(spotted green pufferfish) hypothetical protein</fullName>
    </submittedName>
</protein>
<accession>Q4SMK5</accession>
<dbReference type="InterPro" id="IPR047021">
    <property type="entry name" value="REXO1/3/4-like"/>
</dbReference>
<gene>
    <name evidence="6" type="ORF">GSTENG00015717001</name>
</gene>
<keyword evidence="3" id="KW-0269">Exonuclease</keyword>
<evidence type="ECO:0000259" key="5">
    <source>
        <dbReference type="SMART" id="SM00479"/>
    </source>
</evidence>
<dbReference type="GO" id="GO:0003676">
    <property type="term" value="F:nucleic acid binding"/>
    <property type="evidence" value="ECO:0007669"/>
    <property type="project" value="InterPro"/>
</dbReference>
<reference evidence="6" key="2">
    <citation type="submission" date="2004-02" db="EMBL/GenBank/DDBJ databases">
        <authorList>
            <consortium name="Genoscope"/>
            <consortium name="Whitehead Institute Centre for Genome Research"/>
        </authorList>
    </citation>
    <scope>NUCLEOTIDE SEQUENCE</scope>
</reference>
<sequence length="270" mass="30405">MGKKERRSPPQNLSRPRDRKPCRKKKVRALNVVIVEGLTQSHFYKHYLSLPHLTSRYTTVHVASAIFSSQLSGSDFLFRHQTHPLDKGLPGLEEFVCTDSADHATDSSPLFGLDCEMCWTEKGLELARVSLVDSDGRCLLDELVKPQNHILDYLTCFSGITAAMLSPVTTTLRDVQVQLRSLLPSDAVLVGHSLNNDLKALKLIHRHVLDTSLLYRGQCGQRFKLKVLAQVVLKRKIQTDDRKGHDPTEDALAALELAQYFIQMGPRRVI</sequence>
<evidence type="ECO:0000256" key="4">
    <source>
        <dbReference type="SAM" id="MobiDB-lite"/>
    </source>
</evidence>
<keyword evidence="1" id="KW-0540">Nuclease</keyword>
<feature type="region of interest" description="Disordered" evidence="4">
    <location>
        <begin position="1"/>
        <end position="21"/>
    </location>
</feature>
<dbReference type="Gene3D" id="3.30.420.10">
    <property type="entry name" value="Ribonuclease H-like superfamily/Ribonuclease H"/>
    <property type="match status" value="1"/>
</dbReference>
<dbReference type="GO" id="GO:0005634">
    <property type="term" value="C:nucleus"/>
    <property type="evidence" value="ECO:0007669"/>
    <property type="project" value="TreeGrafter"/>
</dbReference>
<dbReference type="SUPFAM" id="SSF53098">
    <property type="entry name" value="Ribonuclease H-like"/>
    <property type="match status" value="1"/>
</dbReference>
<organism evidence="6">
    <name type="scientific">Tetraodon nigroviridis</name>
    <name type="common">Spotted green pufferfish</name>
    <name type="synonym">Chelonodon nigroviridis</name>
    <dbReference type="NCBI Taxonomy" id="99883"/>
    <lineage>
        <taxon>Eukaryota</taxon>
        <taxon>Metazoa</taxon>
        <taxon>Chordata</taxon>
        <taxon>Craniata</taxon>
        <taxon>Vertebrata</taxon>
        <taxon>Euteleostomi</taxon>
        <taxon>Actinopterygii</taxon>
        <taxon>Neopterygii</taxon>
        <taxon>Teleostei</taxon>
        <taxon>Neoteleostei</taxon>
        <taxon>Acanthomorphata</taxon>
        <taxon>Eupercaria</taxon>
        <taxon>Tetraodontiformes</taxon>
        <taxon>Tetradontoidea</taxon>
        <taxon>Tetraodontidae</taxon>
        <taxon>Tetraodon</taxon>
    </lineage>
</organism>
<dbReference type="EMBL" id="CAAE01014547">
    <property type="protein sequence ID" value="CAF98127.1"/>
    <property type="molecule type" value="Genomic_DNA"/>
</dbReference>
<reference evidence="6" key="1">
    <citation type="journal article" date="2004" name="Nature">
        <title>Genome duplication in the teleost fish Tetraodon nigroviridis reveals the early vertebrate proto-karyotype.</title>
        <authorList>
            <person name="Jaillon O."/>
            <person name="Aury J.-M."/>
            <person name="Brunet F."/>
            <person name="Petit J.-L."/>
            <person name="Stange-Thomann N."/>
            <person name="Mauceli E."/>
            <person name="Bouneau L."/>
            <person name="Fischer C."/>
            <person name="Ozouf-Costaz C."/>
            <person name="Bernot A."/>
            <person name="Nicaud S."/>
            <person name="Jaffe D."/>
            <person name="Fisher S."/>
            <person name="Lutfalla G."/>
            <person name="Dossat C."/>
            <person name="Segurens B."/>
            <person name="Dasilva C."/>
            <person name="Salanoubat M."/>
            <person name="Levy M."/>
            <person name="Boudet N."/>
            <person name="Castellano S."/>
            <person name="Anthouard V."/>
            <person name="Jubin C."/>
            <person name="Castelli V."/>
            <person name="Katinka M."/>
            <person name="Vacherie B."/>
            <person name="Biemont C."/>
            <person name="Skalli Z."/>
            <person name="Cattolico L."/>
            <person name="Poulain J."/>
            <person name="De Berardinis V."/>
            <person name="Cruaud C."/>
            <person name="Duprat S."/>
            <person name="Brottier P."/>
            <person name="Coutanceau J.-P."/>
            <person name="Gouzy J."/>
            <person name="Parra G."/>
            <person name="Lardier G."/>
            <person name="Chapple C."/>
            <person name="McKernan K.J."/>
            <person name="McEwan P."/>
            <person name="Bosak S."/>
            <person name="Kellis M."/>
            <person name="Volff J.-N."/>
            <person name="Guigo R."/>
            <person name="Zody M.C."/>
            <person name="Mesirov J."/>
            <person name="Lindblad-Toh K."/>
            <person name="Birren B."/>
            <person name="Nusbaum C."/>
            <person name="Kahn D."/>
            <person name="Robinson-Rechavi M."/>
            <person name="Laudet V."/>
            <person name="Schachter V."/>
            <person name="Quetier F."/>
            <person name="Saurin W."/>
            <person name="Scarpelli C."/>
            <person name="Wincker P."/>
            <person name="Lander E.S."/>
            <person name="Weissenbach J."/>
            <person name="Roest Crollius H."/>
        </authorList>
    </citation>
    <scope>NUCLEOTIDE SEQUENCE [LARGE SCALE GENOMIC DNA]</scope>
</reference>
<evidence type="ECO:0000256" key="1">
    <source>
        <dbReference type="ARBA" id="ARBA00022722"/>
    </source>
</evidence>
<dbReference type="InterPro" id="IPR036397">
    <property type="entry name" value="RNaseH_sf"/>
</dbReference>
<dbReference type="AlphaFoldDB" id="Q4SMK5"/>
<dbReference type="PANTHER" id="PTHR12801:SF82">
    <property type="entry name" value="RNA EXONUCLEASE 5"/>
    <property type="match status" value="1"/>
</dbReference>
<dbReference type="GO" id="GO:0004527">
    <property type="term" value="F:exonuclease activity"/>
    <property type="evidence" value="ECO:0007669"/>
    <property type="project" value="UniProtKB-KW"/>
</dbReference>
<name>Q4SMK5_TETNG</name>
<feature type="domain" description="Exonuclease" evidence="5">
    <location>
        <begin position="109"/>
        <end position="267"/>
    </location>
</feature>
<dbReference type="InterPro" id="IPR013520">
    <property type="entry name" value="Ribonucl_H"/>
</dbReference>
<dbReference type="CDD" id="cd06145">
    <property type="entry name" value="REX1_like"/>
    <property type="match status" value="1"/>
</dbReference>
<dbReference type="FunFam" id="3.30.420.10:FF:000175">
    <property type="entry name" value="RNA exonuclease 5"/>
    <property type="match status" value="1"/>
</dbReference>
<evidence type="ECO:0000256" key="2">
    <source>
        <dbReference type="ARBA" id="ARBA00022801"/>
    </source>
</evidence>
<dbReference type="InterPro" id="IPR012337">
    <property type="entry name" value="RNaseH-like_sf"/>
</dbReference>
<comment type="caution">
    <text evidence="6">The sequence shown here is derived from an EMBL/GenBank/DDBJ whole genome shotgun (WGS) entry which is preliminary data.</text>
</comment>
<dbReference type="InterPro" id="IPR034922">
    <property type="entry name" value="REX1-like_exo"/>
</dbReference>
<proteinExistence type="predicted"/>
<evidence type="ECO:0000313" key="6">
    <source>
        <dbReference type="EMBL" id="CAF98127.1"/>
    </source>
</evidence>
<dbReference type="Pfam" id="PF00929">
    <property type="entry name" value="RNase_T"/>
    <property type="match status" value="1"/>
</dbReference>
<feature type="non-terminal residue" evidence="6">
    <location>
        <position position="270"/>
    </location>
</feature>
<dbReference type="SMART" id="SM00479">
    <property type="entry name" value="EXOIII"/>
    <property type="match status" value="1"/>
</dbReference>
<evidence type="ECO:0000256" key="3">
    <source>
        <dbReference type="ARBA" id="ARBA00022839"/>
    </source>
</evidence>
<dbReference type="OrthoDB" id="206335at2759"/>
<dbReference type="KEGG" id="tng:GSTEN00015717G001"/>
<keyword evidence="2" id="KW-0378">Hydrolase</keyword>